<dbReference type="AlphaFoldDB" id="A0A0F9M3S2"/>
<evidence type="ECO:0000313" key="1">
    <source>
        <dbReference type="EMBL" id="KKM71265.1"/>
    </source>
</evidence>
<feature type="non-terminal residue" evidence="1">
    <location>
        <position position="1"/>
    </location>
</feature>
<comment type="caution">
    <text evidence="1">The sequence shown here is derived from an EMBL/GenBank/DDBJ whole genome shotgun (WGS) entry which is preliminary data.</text>
</comment>
<reference evidence="1" key="1">
    <citation type="journal article" date="2015" name="Nature">
        <title>Complex archaea that bridge the gap between prokaryotes and eukaryotes.</title>
        <authorList>
            <person name="Spang A."/>
            <person name="Saw J.H."/>
            <person name="Jorgensen S.L."/>
            <person name="Zaremba-Niedzwiedzka K."/>
            <person name="Martijn J."/>
            <person name="Lind A.E."/>
            <person name="van Eijk R."/>
            <person name="Schleper C."/>
            <person name="Guy L."/>
            <person name="Ettema T.J."/>
        </authorList>
    </citation>
    <scope>NUCLEOTIDE SEQUENCE</scope>
</reference>
<name>A0A0F9M3S2_9ZZZZ</name>
<accession>A0A0F9M3S2</accession>
<dbReference type="EMBL" id="LAZR01009672">
    <property type="protein sequence ID" value="KKM71265.1"/>
    <property type="molecule type" value="Genomic_DNA"/>
</dbReference>
<protein>
    <submittedName>
        <fullName evidence="1">Uncharacterized protein</fullName>
    </submittedName>
</protein>
<proteinExistence type="predicted"/>
<gene>
    <name evidence="1" type="ORF">LCGC14_1432310</name>
</gene>
<sequence length="44" mass="4635">PKLEKPYLIWNEIGALVARDGGTAILANALITALTGIRVEMKGG</sequence>
<organism evidence="1">
    <name type="scientific">marine sediment metagenome</name>
    <dbReference type="NCBI Taxonomy" id="412755"/>
    <lineage>
        <taxon>unclassified sequences</taxon>
        <taxon>metagenomes</taxon>
        <taxon>ecological metagenomes</taxon>
    </lineage>
</organism>